<comment type="caution">
    <text evidence="2">The sequence shown here is derived from an EMBL/GenBank/DDBJ whole genome shotgun (WGS) entry which is preliminary data.</text>
</comment>
<accession>A0A2S5B8Y1</accession>
<gene>
    <name evidence="2" type="ORF">BMF94_3567</name>
</gene>
<evidence type="ECO:0000313" key="2">
    <source>
        <dbReference type="EMBL" id="POY73234.1"/>
    </source>
</evidence>
<dbReference type="AlphaFoldDB" id="A0A2S5B8Y1"/>
<name>A0A2S5B8Y1_9BASI</name>
<protein>
    <submittedName>
        <fullName evidence="2">Uncharacterized protein</fullName>
    </submittedName>
</protein>
<keyword evidence="3" id="KW-1185">Reference proteome</keyword>
<sequence>MPTRAQLEGALARYSEALRLRSTASKSSKDLLELDRWYRGELRTTVAERRTRSTKKGAADWLTKAELVRLMDWKLARGKWRPRLQQMVASNPDSAVREAVSAASAATDRESALKELSKLKAVGPATASAILALWYPEDEPFMSDEGIDFAAALDKGDKGKKAKRDYTVKAWREYRQELQTRLKKEEQWESMEQLEMAIWAWATLRKYSPEGETAADVEATAEMATEKEADGDASEKAKRRGAANSEEVAKNPSKKRKTR</sequence>
<dbReference type="EMBL" id="PJQD01000038">
    <property type="protein sequence ID" value="POY73234.1"/>
    <property type="molecule type" value="Genomic_DNA"/>
</dbReference>
<evidence type="ECO:0000313" key="3">
    <source>
        <dbReference type="Proteomes" id="UP000237144"/>
    </source>
</evidence>
<evidence type="ECO:0000256" key="1">
    <source>
        <dbReference type="SAM" id="MobiDB-lite"/>
    </source>
</evidence>
<dbReference type="Proteomes" id="UP000237144">
    <property type="component" value="Unassembled WGS sequence"/>
</dbReference>
<organism evidence="2 3">
    <name type="scientific">Rhodotorula taiwanensis</name>
    <dbReference type="NCBI Taxonomy" id="741276"/>
    <lineage>
        <taxon>Eukaryota</taxon>
        <taxon>Fungi</taxon>
        <taxon>Dikarya</taxon>
        <taxon>Basidiomycota</taxon>
        <taxon>Pucciniomycotina</taxon>
        <taxon>Microbotryomycetes</taxon>
        <taxon>Sporidiobolales</taxon>
        <taxon>Sporidiobolaceae</taxon>
        <taxon>Rhodotorula</taxon>
    </lineage>
</organism>
<dbReference type="OrthoDB" id="8249012at2759"/>
<proteinExistence type="predicted"/>
<reference evidence="2 3" key="1">
    <citation type="journal article" date="2018" name="Front. Microbiol.">
        <title>Prospects for Fungal Bioremediation of Acidic Radioactive Waste Sites: Characterization and Genome Sequence of Rhodotorula taiwanensis MD1149.</title>
        <authorList>
            <person name="Tkavc R."/>
            <person name="Matrosova V.Y."/>
            <person name="Grichenko O.E."/>
            <person name="Gostincar C."/>
            <person name="Volpe R.P."/>
            <person name="Klimenkova P."/>
            <person name="Gaidamakova E.K."/>
            <person name="Zhou C.E."/>
            <person name="Stewart B.J."/>
            <person name="Lyman M.G."/>
            <person name="Malfatti S.A."/>
            <person name="Rubinfeld B."/>
            <person name="Courtot M."/>
            <person name="Singh J."/>
            <person name="Dalgard C.L."/>
            <person name="Hamilton T."/>
            <person name="Frey K.G."/>
            <person name="Gunde-Cimerman N."/>
            <person name="Dugan L."/>
            <person name="Daly M.J."/>
        </authorList>
    </citation>
    <scope>NUCLEOTIDE SEQUENCE [LARGE SCALE GENOMIC DNA]</scope>
    <source>
        <strain evidence="2 3">MD1149</strain>
    </source>
</reference>
<dbReference type="PANTHER" id="PTHR21521:SF0">
    <property type="entry name" value="AMUN, ISOFORM A"/>
    <property type="match status" value="1"/>
</dbReference>
<dbReference type="PANTHER" id="PTHR21521">
    <property type="entry name" value="AMUN, ISOFORM A"/>
    <property type="match status" value="1"/>
</dbReference>
<dbReference type="STRING" id="741276.A0A2S5B8Y1"/>
<feature type="compositionally biased region" description="Basic and acidic residues" evidence="1">
    <location>
        <begin position="224"/>
        <end position="236"/>
    </location>
</feature>
<feature type="region of interest" description="Disordered" evidence="1">
    <location>
        <begin position="210"/>
        <end position="259"/>
    </location>
</feature>